<dbReference type="Proteomes" id="UP001621964">
    <property type="component" value="Unassembled WGS sequence"/>
</dbReference>
<keyword evidence="2" id="KW-0132">Cell division</keyword>
<organism evidence="2 3">
    <name type="scientific">Neisseria oralis</name>
    <dbReference type="NCBI Taxonomy" id="1107316"/>
    <lineage>
        <taxon>Bacteria</taxon>
        <taxon>Pseudomonadati</taxon>
        <taxon>Pseudomonadota</taxon>
        <taxon>Betaproteobacteria</taxon>
        <taxon>Neisseriales</taxon>
        <taxon>Neisseriaceae</taxon>
        <taxon>Neisseria</taxon>
    </lineage>
</organism>
<evidence type="ECO:0000313" key="3">
    <source>
        <dbReference type="Proteomes" id="UP001621964"/>
    </source>
</evidence>
<feature type="region of interest" description="Disordered" evidence="1">
    <location>
        <begin position="35"/>
        <end position="77"/>
    </location>
</feature>
<sequence length="77" mass="8571">MYIVLFLAAVLAVVAYNMYQENQYRKKVRDQFGHSDKDALLTGKTNHVRDGQPSGSSGVMQKPQAEVKKPAKPHDPA</sequence>
<feature type="non-terminal residue" evidence="2">
    <location>
        <position position="77"/>
    </location>
</feature>
<gene>
    <name evidence="2" type="ORF">ACI43T_12300</name>
</gene>
<comment type="caution">
    <text evidence="2">The sequence shown here is derived from an EMBL/GenBank/DDBJ whole genome shotgun (WGS) entry which is preliminary data.</text>
</comment>
<keyword evidence="3" id="KW-1185">Reference proteome</keyword>
<accession>A0ABW8Q7J8</accession>
<name>A0ABW8Q7J8_9NEIS</name>
<evidence type="ECO:0000313" key="2">
    <source>
        <dbReference type="EMBL" id="MFK7643250.1"/>
    </source>
</evidence>
<keyword evidence="2" id="KW-0131">Cell cycle</keyword>
<feature type="compositionally biased region" description="Basic and acidic residues" evidence="1">
    <location>
        <begin position="65"/>
        <end position="77"/>
    </location>
</feature>
<dbReference type="GO" id="GO:0051301">
    <property type="term" value="P:cell division"/>
    <property type="evidence" value="ECO:0007669"/>
    <property type="project" value="UniProtKB-KW"/>
</dbReference>
<reference evidence="2 3" key="1">
    <citation type="submission" date="2024-11" db="EMBL/GenBank/DDBJ databases">
        <authorList>
            <person name="Mikucki A.G."/>
            <person name="Kahler C.M."/>
        </authorList>
    </citation>
    <scope>NUCLEOTIDE SEQUENCE [LARGE SCALE GENOMIC DNA]</scope>
    <source>
        <strain evidence="2 3">EXNM717</strain>
    </source>
</reference>
<evidence type="ECO:0000256" key="1">
    <source>
        <dbReference type="SAM" id="MobiDB-lite"/>
    </source>
</evidence>
<protein>
    <submittedName>
        <fullName evidence="2">Cell division protein ZipA</fullName>
    </submittedName>
</protein>
<dbReference type="EMBL" id="JBJGEB010000119">
    <property type="protein sequence ID" value="MFK7643250.1"/>
    <property type="molecule type" value="Genomic_DNA"/>
</dbReference>
<proteinExistence type="predicted"/>